<evidence type="ECO:0000313" key="3">
    <source>
        <dbReference type="Proteomes" id="UP001500893"/>
    </source>
</evidence>
<reference evidence="3" key="1">
    <citation type="journal article" date="2019" name="Int. J. Syst. Evol. Microbiol.">
        <title>The Global Catalogue of Microorganisms (GCM) 10K type strain sequencing project: providing services to taxonomists for standard genome sequencing and annotation.</title>
        <authorList>
            <consortium name="The Broad Institute Genomics Platform"/>
            <consortium name="The Broad Institute Genome Sequencing Center for Infectious Disease"/>
            <person name="Wu L."/>
            <person name="Ma J."/>
        </authorList>
    </citation>
    <scope>NUCLEOTIDE SEQUENCE [LARGE SCALE GENOMIC DNA]</scope>
    <source>
        <strain evidence="3">JCM 11574</strain>
    </source>
</reference>
<keyword evidence="3" id="KW-1185">Reference proteome</keyword>
<dbReference type="InterPro" id="IPR045652">
    <property type="entry name" value="DUF6397"/>
</dbReference>
<feature type="region of interest" description="Disordered" evidence="1">
    <location>
        <begin position="338"/>
        <end position="400"/>
    </location>
</feature>
<dbReference type="Proteomes" id="UP001500893">
    <property type="component" value="Unassembled WGS sequence"/>
</dbReference>
<gene>
    <name evidence="2" type="ORF">GCM10010521_44070</name>
</gene>
<evidence type="ECO:0000256" key="1">
    <source>
        <dbReference type="SAM" id="MobiDB-lite"/>
    </source>
</evidence>
<feature type="compositionally biased region" description="Low complexity" evidence="1">
    <location>
        <begin position="298"/>
        <end position="315"/>
    </location>
</feature>
<comment type="caution">
    <text evidence="2">The sequence shown here is derived from an EMBL/GenBank/DDBJ whole genome shotgun (WGS) entry which is preliminary data.</text>
</comment>
<accession>A0ABP6NMX4</accession>
<evidence type="ECO:0000313" key="2">
    <source>
        <dbReference type="EMBL" id="GAA3151587.1"/>
    </source>
</evidence>
<dbReference type="Pfam" id="PF19934">
    <property type="entry name" value="DUF6397"/>
    <property type="match status" value="1"/>
</dbReference>
<feature type="region of interest" description="Disordered" evidence="1">
    <location>
        <begin position="206"/>
        <end position="226"/>
    </location>
</feature>
<proteinExistence type="predicted"/>
<organism evidence="2 3">
    <name type="scientific">Streptomyces rameus</name>
    <dbReference type="NCBI Taxonomy" id="68261"/>
    <lineage>
        <taxon>Bacteria</taxon>
        <taxon>Bacillati</taxon>
        <taxon>Actinomycetota</taxon>
        <taxon>Actinomycetes</taxon>
        <taxon>Kitasatosporales</taxon>
        <taxon>Streptomycetaceae</taxon>
        <taxon>Streptomyces</taxon>
    </lineage>
</organism>
<feature type="region of interest" description="Disordered" evidence="1">
    <location>
        <begin position="284"/>
        <end position="315"/>
    </location>
</feature>
<name>A0ABP6NMX4_9ACTN</name>
<dbReference type="EMBL" id="BAAAVM010000064">
    <property type="protein sequence ID" value="GAA3151587.1"/>
    <property type="molecule type" value="Genomic_DNA"/>
</dbReference>
<sequence length="400" mass="43431">MSASTFDPSRPTTCTPSRAARELGLKRSEFDLAVQLGRIRTVPDEGGGGARRVECAEIDRLRAQNGFPESLRERVQVMGTAEGAALMGIPAGRFTRLARLGLLVPVTYYLNRYRTVVWLYLAEELSQFASGADNAHLLKGRTPETLRGQLAAGVDLRARNWRGRHLGFLLRQADGPWARAGAVAAFLAPVDVADVVKDPYERAHLNRFRPAPPGHGVPGSPSAQTAERIMTAQDADETGWLRSDLARSVREARDVSPAPRPAARRVTPPIRTAVRPIPPMTRTVTASRQVTAPPPVTAPLEEATRPPEAAARPPEAAALLPEAAARLPESAAGIPEQWHPELSVRPPSLCVPPVGRLERPAVPPARRDRGRTQPAPPRSSRGLRAWLRRRSPQPAEPARA</sequence>
<protein>
    <submittedName>
        <fullName evidence="2">Uncharacterized protein</fullName>
    </submittedName>
</protein>